<dbReference type="GO" id="GO:0016788">
    <property type="term" value="F:hydrolase activity, acting on ester bonds"/>
    <property type="evidence" value="ECO:0007669"/>
    <property type="project" value="InterPro"/>
</dbReference>
<evidence type="ECO:0000313" key="2">
    <source>
        <dbReference type="Proteomes" id="UP000001784"/>
    </source>
</evidence>
<dbReference type="KEGG" id="sfu:Sfum_2360"/>
<sequence precursor="true">MRRLLYLISILILWLLMFDYSSVIAFDNETTHQELTKKSLEIVGNNLDSFFKNKLILPQGLDTPLHGRPTLDWLTFGADREDVPMCRRSNHFHNPRNDLSWTESGMSDEPLYVSLYCAGTSVTSAVVYATAYREPAPGGEKTTGGTNERDWDHAREFYYMSLTGRDFQGRPEFHGEPGIPEALGLNGDEKRHYYMAMSAWSLGQVLHLLQDMAVPSHVRNDFRAHLERNGMPGSEGYQSSEWNWERFEDYVEMNGVPAEAATGGDLSEKSVTRFWDTNNYDGTNPGISLNAQAVGLAEYTNINFVSLNTMLAEDYLSDEDSSNDVHYQPYPRKSSTNLQYYLDGGLWPKEVIGEDNKPDISFYVAKTGDGETIVHFIKPSYMTKYISELDHQASSLLVRTLLLDEECLKEYASKLLPRAVGYSAALLNYFFRGQLEITAPPEFVYSIIDGLNAAQGFRFIKARVRNATTGEEATNDAGQPGQLVAVAQYRLRTNYQADLSADPPTMDSRDEYYSYSVSAPLQVESLTSGSPGLECTFDFTANPIPPGITDLYLKVVYKGKLGAEQDAVAVGMKDLCEPQHLTYWNSTDYFLLNGELRKAEEIENDPDVEDYDFFRPVSISEELGFSGSAPGAGTPMVVSVQDMPPARYFRVILLTDVPAGYYMRDHLVSKPYPLVWPYPDDFTVDNALWTYGMPSAVYQESAGQPWNPTPVYQYRGIIQHQMSYFIRYYPYFIYNADQFPALPENGKDPYPVTINFP</sequence>
<reference evidence="1 2" key="1">
    <citation type="submission" date="2006-10" db="EMBL/GenBank/DDBJ databases">
        <title>Complete sequence of Syntrophobacter fumaroxidans MPOB.</title>
        <authorList>
            <consortium name="US DOE Joint Genome Institute"/>
            <person name="Copeland A."/>
            <person name="Lucas S."/>
            <person name="Lapidus A."/>
            <person name="Barry K."/>
            <person name="Detter J.C."/>
            <person name="Glavina del Rio T."/>
            <person name="Hammon N."/>
            <person name="Israni S."/>
            <person name="Pitluck S."/>
            <person name="Goltsman E.G."/>
            <person name="Martinez M."/>
            <person name="Schmutz J."/>
            <person name="Larimer F."/>
            <person name="Land M."/>
            <person name="Hauser L."/>
            <person name="Kyrpides N."/>
            <person name="Kim E."/>
            <person name="Boone D.R."/>
            <person name="Brockman F."/>
            <person name="Culley D."/>
            <person name="Ferry J."/>
            <person name="Gunsalus R."/>
            <person name="McInerney M.J."/>
            <person name="Morrison M."/>
            <person name="Plugge C."/>
            <person name="Rohlin L."/>
            <person name="Scholten J."/>
            <person name="Sieber J."/>
            <person name="Stams A.J.M."/>
            <person name="Worm P."/>
            <person name="Henstra A.M."/>
            <person name="Richardson P."/>
        </authorList>
    </citation>
    <scope>NUCLEOTIDE SEQUENCE [LARGE SCALE GENOMIC DNA]</scope>
    <source>
        <strain evidence="2">DSM 10017 / MPOB</strain>
    </source>
</reference>
<gene>
    <name evidence="1" type="ordered locus">Sfum_2360</name>
</gene>
<dbReference type="AlphaFoldDB" id="A0LKT9"/>
<evidence type="ECO:0008006" key="3">
    <source>
        <dbReference type="Google" id="ProtNLM"/>
    </source>
</evidence>
<dbReference type="HOGENOM" id="CLU_367979_0_0_7"/>
<dbReference type="Gene3D" id="1.10.575.10">
    <property type="entry name" value="P1 Nuclease"/>
    <property type="match status" value="1"/>
</dbReference>
<dbReference type="SUPFAM" id="SSF48537">
    <property type="entry name" value="Phospholipase C/P1 nuclease"/>
    <property type="match status" value="1"/>
</dbReference>
<name>A0LKT9_SYNFM</name>
<dbReference type="Proteomes" id="UP000001784">
    <property type="component" value="Chromosome"/>
</dbReference>
<organism evidence="1 2">
    <name type="scientific">Syntrophobacter fumaroxidans (strain DSM 10017 / MPOB)</name>
    <dbReference type="NCBI Taxonomy" id="335543"/>
    <lineage>
        <taxon>Bacteria</taxon>
        <taxon>Pseudomonadati</taxon>
        <taxon>Thermodesulfobacteriota</taxon>
        <taxon>Syntrophobacteria</taxon>
        <taxon>Syntrophobacterales</taxon>
        <taxon>Syntrophobacteraceae</taxon>
        <taxon>Syntrophobacter</taxon>
    </lineage>
</organism>
<dbReference type="OrthoDB" id="5411299at2"/>
<accession>A0LKT9</accession>
<evidence type="ECO:0000313" key="1">
    <source>
        <dbReference type="EMBL" id="ABK18041.1"/>
    </source>
</evidence>
<keyword evidence="2" id="KW-1185">Reference proteome</keyword>
<dbReference type="EMBL" id="CP000478">
    <property type="protein sequence ID" value="ABK18041.1"/>
    <property type="molecule type" value="Genomic_DNA"/>
</dbReference>
<dbReference type="InParanoid" id="A0LKT9"/>
<dbReference type="InterPro" id="IPR008947">
    <property type="entry name" value="PLipase_C/P1_nuclease_dom_sf"/>
</dbReference>
<dbReference type="eggNOG" id="ENOG503410X">
    <property type="taxonomic scope" value="Bacteria"/>
</dbReference>
<proteinExistence type="predicted"/>
<protein>
    <recommendedName>
        <fullName evidence="3">Zn-dependent PLC domain-containing protein</fullName>
    </recommendedName>
</protein>
<dbReference type="STRING" id="335543.Sfum_2360"/>